<proteinExistence type="predicted"/>
<reference evidence="4" key="1">
    <citation type="submission" date="2016-06" db="UniProtKB">
        <authorList>
            <consortium name="WormBaseParasite"/>
        </authorList>
    </citation>
    <scope>IDENTIFICATION</scope>
</reference>
<organism evidence="4">
    <name type="scientific">Onchocerca flexuosa</name>
    <dbReference type="NCBI Taxonomy" id="387005"/>
    <lineage>
        <taxon>Eukaryota</taxon>
        <taxon>Metazoa</taxon>
        <taxon>Ecdysozoa</taxon>
        <taxon>Nematoda</taxon>
        <taxon>Chromadorea</taxon>
        <taxon>Rhabditida</taxon>
        <taxon>Spirurina</taxon>
        <taxon>Spiruromorpha</taxon>
        <taxon>Filarioidea</taxon>
        <taxon>Onchocercidae</taxon>
        <taxon>Onchocerca</taxon>
    </lineage>
</organism>
<evidence type="ECO:0000313" key="4">
    <source>
        <dbReference type="WBParaSite" id="OFLC_0001587801-mRNA-1"/>
    </source>
</evidence>
<protein>
    <submittedName>
        <fullName evidence="2 4">Uncharacterized protein</fullName>
    </submittedName>
</protein>
<gene>
    <name evidence="2" type="ORF">OFLC_LOCUS15865</name>
</gene>
<evidence type="ECO:0000256" key="1">
    <source>
        <dbReference type="SAM" id="MobiDB-lite"/>
    </source>
</evidence>
<reference evidence="2 3" key="2">
    <citation type="submission" date="2018-11" db="EMBL/GenBank/DDBJ databases">
        <authorList>
            <consortium name="Pathogen Informatics"/>
        </authorList>
    </citation>
    <scope>NUCLEOTIDE SEQUENCE [LARGE SCALE GENOMIC DNA]</scope>
</reference>
<keyword evidence="3" id="KW-1185">Reference proteome</keyword>
<evidence type="ECO:0000313" key="3">
    <source>
        <dbReference type="Proteomes" id="UP000267606"/>
    </source>
</evidence>
<dbReference type="Proteomes" id="UP000267606">
    <property type="component" value="Unassembled WGS sequence"/>
</dbReference>
<dbReference type="WBParaSite" id="OFLC_0001587801-mRNA-1">
    <property type="protein sequence ID" value="OFLC_0001587801-mRNA-1"/>
    <property type="gene ID" value="OFLC_0001587801"/>
</dbReference>
<sequence>MGECLPRMSLHSREIVLVDEEIALGQSTGSLHSRNSRDASLLRVARIASVSCPSERISSLVVVTSQSSRYGGSRIVGTGRRNQSIVPPNTTTGMGNDNDDDLE</sequence>
<dbReference type="EMBL" id="UZAJ01043090">
    <property type="protein sequence ID" value="VDP24408.1"/>
    <property type="molecule type" value="Genomic_DNA"/>
</dbReference>
<accession>A0A183I803</accession>
<dbReference type="AlphaFoldDB" id="A0A183I803"/>
<name>A0A183I803_9BILA</name>
<feature type="region of interest" description="Disordered" evidence="1">
    <location>
        <begin position="71"/>
        <end position="103"/>
    </location>
</feature>
<evidence type="ECO:0000313" key="2">
    <source>
        <dbReference type="EMBL" id="VDP24408.1"/>
    </source>
</evidence>